<keyword evidence="1" id="KW-1133">Transmembrane helix</keyword>
<keyword evidence="1" id="KW-0812">Transmembrane</keyword>
<keyword evidence="2" id="KW-0614">Plasmid</keyword>
<evidence type="ECO:0008006" key="4">
    <source>
        <dbReference type="Google" id="ProtNLM"/>
    </source>
</evidence>
<accession>F8L2V5</accession>
<evidence type="ECO:0000313" key="3">
    <source>
        <dbReference type="Proteomes" id="UP000000496"/>
    </source>
</evidence>
<evidence type="ECO:0000256" key="1">
    <source>
        <dbReference type="SAM" id="Phobius"/>
    </source>
</evidence>
<proteinExistence type="predicted"/>
<feature type="transmembrane region" description="Helical" evidence="1">
    <location>
        <begin position="12"/>
        <end position="42"/>
    </location>
</feature>
<keyword evidence="1" id="KW-0472">Membrane</keyword>
<feature type="transmembrane region" description="Helical" evidence="1">
    <location>
        <begin position="48"/>
        <end position="68"/>
    </location>
</feature>
<feature type="transmembrane region" description="Helical" evidence="1">
    <location>
        <begin position="82"/>
        <end position="106"/>
    </location>
</feature>
<gene>
    <name evidence="2" type="ordered locus">SNE_B24420</name>
</gene>
<dbReference type="KEGG" id="sng:SNE_B24420"/>
<dbReference type="EMBL" id="FR872581">
    <property type="protein sequence ID" value="CCB87801.1"/>
    <property type="molecule type" value="Genomic_DNA"/>
</dbReference>
<reference evidence="2 3" key="2">
    <citation type="journal article" date="2011" name="Mol. Biol. Evol.">
        <title>Unity in variety--the pan-genome of the Chlamydiae.</title>
        <authorList>
            <person name="Collingro A."/>
            <person name="Tischler P."/>
            <person name="Weinmaier T."/>
            <person name="Penz T."/>
            <person name="Heinz E."/>
            <person name="Brunham R.C."/>
            <person name="Read T.D."/>
            <person name="Bavoil P.M."/>
            <person name="Sachse K."/>
            <person name="Kahane S."/>
            <person name="Friedman M.G."/>
            <person name="Rattei T."/>
            <person name="Myers G.S."/>
            <person name="Horn M."/>
        </authorList>
    </citation>
    <scope>NUCLEOTIDE SEQUENCE [LARGE SCALE GENOMIC DNA]</scope>
    <source>
        <strain evidence="3">ATCC VR-1471 / Z</strain>
        <plasmid evidence="2 3">pSn</plasmid>
    </source>
</reference>
<organism evidence="2 3">
    <name type="scientific">Simkania negevensis (strain ATCC VR-1471 / DSM 27360 / Z)</name>
    <dbReference type="NCBI Taxonomy" id="331113"/>
    <lineage>
        <taxon>Bacteria</taxon>
        <taxon>Pseudomonadati</taxon>
        <taxon>Chlamydiota</taxon>
        <taxon>Chlamydiia</taxon>
        <taxon>Parachlamydiales</taxon>
        <taxon>Simkaniaceae</taxon>
        <taxon>Simkania</taxon>
    </lineage>
</organism>
<dbReference type="AlphaFoldDB" id="F8L2V5"/>
<dbReference type="Proteomes" id="UP000000496">
    <property type="component" value="Plasmid pSn"/>
</dbReference>
<name>F8L2V5_SIMNZ</name>
<evidence type="ECO:0000313" key="2">
    <source>
        <dbReference type="EMBL" id="CCB87801.1"/>
    </source>
</evidence>
<sequence length="110" mass="12468">MMKNKDRKFLGASIGFGFLSAACCILPLLSALFGLSFLSVLAVKIEKFRWVFIVLAILFLGVGCFWLYREKKKCACLSKKKLLMFFIVVAMVLVLVFFPYILGFFLSKSC</sequence>
<dbReference type="Gene3D" id="1.10.287.910">
    <property type="entry name" value="bacterial mercury transporter, merf"/>
    <property type="match status" value="1"/>
</dbReference>
<keyword evidence="3" id="KW-1185">Reference proteome</keyword>
<dbReference type="HOGENOM" id="CLU_2011489_0_0_0"/>
<protein>
    <recommendedName>
        <fullName evidence="4">Mercuric transport protein MerT</fullName>
    </recommendedName>
</protein>
<reference key="1">
    <citation type="journal article" date="2011" name="Mol. Biol. Evol.">
        <title>Unity in variety -- the pan-genome of the Chlamydiae.</title>
        <authorList>
            <person name="Collingro A."/>
            <person name="Tischler P."/>
            <person name="Weinmaier T."/>
            <person name="Penz T."/>
            <person name="Heinz E."/>
            <person name="Brunham R.C."/>
            <person name="Read T.D."/>
            <person name="Bavoil P.M."/>
            <person name="Sachse K."/>
            <person name="Kahane S."/>
            <person name="Friedman M.G."/>
            <person name="Rattei T."/>
            <person name="Myers G.S.A."/>
            <person name="Horn M."/>
        </authorList>
    </citation>
    <scope>NUCLEOTIDE SEQUENCE</scope>
    <source>
        <strain>Z</strain>
    </source>
</reference>
<dbReference type="PROSITE" id="PS51257">
    <property type="entry name" value="PROKAR_LIPOPROTEIN"/>
    <property type="match status" value="1"/>
</dbReference>
<geneLocation type="plasmid" evidence="2 3">
    <name>pSn</name>
</geneLocation>